<name>A0A3B1DBB1_9ZZZZ</name>
<reference evidence="1" key="1">
    <citation type="submission" date="2018-06" db="EMBL/GenBank/DDBJ databases">
        <authorList>
            <person name="Zhirakovskaya E."/>
        </authorList>
    </citation>
    <scope>NUCLEOTIDE SEQUENCE</scope>
</reference>
<proteinExistence type="predicted"/>
<dbReference type="EMBL" id="UOGF01000084">
    <property type="protein sequence ID" value="VAX32150.1"/>
    <property type="molecule type" value="Genomic_DNA"/>
</dbReference>
<protein>
    <submittedName>
        <fullName evidence="1">Uncharacterized protein</fullName>
    </submittedName>
</protein>
<accession>A0A3B1DBB1</accession>
<feature type="non-terminal residue" evidence="1">
    <location>
        <position position="1"/>
    </location>
</feature>
<gene>
    <name evidence="1" type="ORF">MNBD_NITROSPIRAE01-1065</name>
</gene>
<sequence>EKGDWEAIPPLHEKLRLDEEGIAAFYLEAVDMANQSFKGAN</sequence>
<dbReference type="AlphaFoldDB" id="A0A3B1DBB1"/>
<organism evidence="1">
    <name type="scientific">hydrothermal vent metagenome</name>
    <dbReference type="NCBI Taxonomy" id="652676"/>
    <lineage>
        <taxon>unclassified sequences</taxon>
        <taxon>metagenomes</taxon>
        <taxon>ecological metagenomes</taxon>
    </lineage>
</organism>
<evidence type="ECO:0000313" key="1">
    <source>
        <dbReference type="EMBL" id="VAX32150.1"/>
    </source>
</evidence>